<sequence>MYQLEWTQYSKEDYDNLDGSQKIFVDKALNRIISIGMAAGQPLSGNLSHCNKLKNRKMGLRVVFREIGGKLQIIQIVAIGKRDKDEIYKMAEQRLDG</sequence>
<dbReference type="Gene3D" id="3.30.2310.20">
    <property type="entry name" value="RelE-like"/>
    <property type="match status" value="1"/>
</dbReference>
<organism evidence="1 2">
    <name type="scientific">Exiguobacterium indicum</name>
    <dbReference type="NCBI Taxonomy" id="296995"/>
    <lineage>
        <taxon>Bacteria</taxon>
        <taxon>Bacillati</taxon>
        <taxon>Bacillota</taxon>
        <taxon>Bacilli</taxon>
        <taxon>Bacillales</taxon>
        <taxon>Bacillales Family XII. Incertae Sedis</taxon>
        <taxon>Exiguobacterium</taxon>
    </lineage>
</organism>
<evidence type="ECO:0000313" key="2">
    <source>
        <dbReference type="Proteomes" id="UP001387110"/>
    </source>
</evidence>
<dbReference type="RefSeq" id="WP_336449680.1">
    <property type="nucleotide sequence ID" value="NZ_JBAWKY010000006.1"/>
</dbReference>
<keyword evidence="2" id="KW-1185">Reference proteome</keyword>
<dbReference type="Proteomes" id="UP001387110">
    <property type="component" value="Unassembled WGS sequence"/>
</dbReference>
<comment type="caution">
    <text evidence="1">The sequence shown here is derived from an EMBL/GenBank/DDBJ whole genome shotgun (WGS) entry which is preliminary data.</text>
</comment>
<protein>
    <submittedName>
        <fullName evidence="1">Addiction module toxin RelE</fullName>
    </submittedName>
</protein>
<accession>A0ABU8ELQ0</accession>
<evidence type="ECO:0000313" key="1">
    <source>
        <dbReference type="EMBL" id="MEI4463836.1"/>
    </source>
</evidence>
<dbReference type="SUPFAM" id="SSF143011">
    <property type="entry name" value="RelE-like"/>
    <property type="match status" value="1"/>
</dbReference>
<proteinExistence type="predicted"/>
<reference evidence="1 2" key="1">
    <citation type="submission" date="2023-12" db="EMBL/GenBank/DDBJ databases">
        <authorList>
            <person name="Easwaran N."/>
            <person name="Lazarus H.P.S."/>
        </authorList>
    </citation>
    <scope>NUCLEOTIDE SEQUENCE [LARGE SCALE GENOMIC DNA]</scope>
    <source>
        <strain evidence="1 2">VIT-2023</strain>
    </source>
</reference>
<gene>
    <name evidence="1" type="ORF">SZL87_15530</name>
</gene>
<dbReference type="EMBL" id="JBAWKY010000006">
    <property type="protein sequence ID" value="MEI4463836.1"/>
    <property type="molecule type" value="Genomic_DNA"/>
</dbReference>
<dbReference type="InterPro" id="IPR035093">
    <property type="entry name" value="RelE/ParE_toxin_dom_sf"/>
</dbReference>
<name>A0ABU8ELQ0_9BACL</name>